<reference evidence="1 2" key="1">
    <citation type="journal article" date="2018" name="Sci. Rep.">
        <title>Genomic signatures of local adaptation to the degree of environmental predictability in rotifers.</title>
        <authorList>
            <person name="Franch-Gras L."/>
            <person name="Hahn C."/>
            <person name="Garcia-Roger E.M."/>
            <person name="Carmona M.J."/>
            <person name="Serra M."/>
            <person name="Gomez A."/>
        </authorList>
    </citation>
    <scope>NUCLEOTIDE SEQUENCE [LARGE SCALE GENOMIC DNA]</scope>
    <source>
        <strain evidence="1">HYR1</strain>
    </source>
</reference>
<dbReference type="AlphaFoldDB" id="A0A3M7P2B7"/>
<gene>
    <name evidence="1" type="ORF">BpHYR1_042053</name>
</gene>
<comment type="caution">
    <text evidence="1">The sequence shown here is derived from an EMBL/GenBank/DDBJ whole genome shotgun (WGS) entry which is preliminary data.</text>
</comment>
<evidence type="ECO:0000313" key="1">
    <source>
        <dbReference type="EMBL" id="RMZ93222.1"/>
    </source>
</evidence>
<protein>
    <submittedName>
        <fullName evidence="1">Uncharacterized protein</fullName>
    </submittedName>
</protein>
<proteinExistence type="predicted"/>
<dbReference type="Proteomes" id="UP000276133">
    <property type="component" value="Unassembled WGS sequence"/>
</dbReference>
<sequence length="143" mass="16946">MESFYHNWSKNKKSRRSFNLKINRYIDYNHPHNGGISQCPKRLKDIQRDEMLSYLKTKLNDQKISSLANLKRVIALFRYVKSLFQVRLQTQSSLPEQVKTQVQALSIFKISNQSFSFIKAYINEHRFGLILLTKNLRKFSNTS</sequence>
<dbReference type="OrthoDB" id="10570670at2759"/>
<name>A0A3M7P2B7_BRAPC</name>
<keyword evidence="2" id="KW-1185">Reference proteome</keyword>
<dbReference type="EMBL" id="REGN01013990">
    <property type="protein sequence ID" value="RMZ93222.1"/>
    <property type="molecule type" value="Genomic_DNA"/>
</dbReference>
<accession>A0A3M7P2B7</accession>
<evidence type="ECO:0000313" key="2">
    <source>
        <dbReference type="Proteomes" id="UP000276133"/>
    </source>
</evidence>
<organism evidence="1 2">
    <name type="scientific">Brachionus plicatilis</name>
    <name type="common">Marine rotifer</name>
    <name type="synonym">Brachionus muelleri</name>
    <dbReference type="NCBI Taxonomy" id="10195"/>
    <lineage>
        <taxon>Eukaryota</taxon>
        <taxon>Metazoa</taxon>
        <taxon>Spiralia</taxon>
        <taxon>Gnathifera</taxon>
        <taxon>Rotifera</taxon>
        <taxon>Eurotatoria</taxon>
        <taxon>Monogononta</taxon>
        <taxon>Pseudotrocha</taxon>
        <taxon>Ploima</taxon>
        <taxon>Brachionidae</taxon>
        <taxon>Brachionus</taxon>
    </lineage>
</organism>